<gene>
    <name evidence="1" type="ORF">T4E_2409</name>
</gene>
<comment type="caution">
    <text evidence="1">The sequence shown here is derived from an EMBL/GenBank/DDBJ whole genome shotgun (WGS) entry which is preliminary data.</text>
</comment>
<reference evidence="1 2" key="1">
    <citation type="submission" date="2015-01" db="EMBL/GenBank/DDBJ databases">
        <title>Evolution of Trichinella species and genotypes.</title>
        <authorList>
            <person name="Korhonen P.K."/>
            <person name="Edoardo P."/>
            <person name="Giuseppe L.R."/>
            <person name="Gasser R.B."/>
        </authorList>
    </citation>
    <scope>NUCLEOTIDE SEQUENCE [LARGE SCALE GENOMIC DNA]</scope>
    <source>
        <strain evidence="1">ISS141</strain>
    </source>
</reference>
<accession>A0A0V0Y1N5</accession>
<name>A0A0V0Y1N5_TRIPS</name>
<sequence length="186" mass="20906">MVPQTLNFAIDQKAADLHGIIAIWKTALICCKTIVPQSVEKLGTGRGSGYLRRYGRRLIMHRSVISDAGYGSGARRRSETVERELRSCDVCDVMCDVVGLCLRLLNKVHTHCCCFVVAMPSLKREAERRGKRRPILERRQIARHVPTVRRKKRTSLLVAAARYSGFIGSGESRNTVIILIVSFKIL</sequence>
<evidence type="ECO:0000313" key="1">
    <source>
        <dbReference type="EMBL" id="KRX94289.1"/>
    </source>
</evidence>
<evidence type="ECO:0000313" key="2">
    <source>
        <dbReference type="Proteomes" id="UP000054815"/>
    </source>
</evidence>
<proteinExistence type="predicted"/>
<dbReference type="EMBL" id="JYDU01000074">
    <property type="protein sequence ID" value="KRX94289.1"/>
    <property type="molecule type" value="Genomic_DNA"/>
</dbReference>
<protein>
    <submittedName>
        <fullName evidence="1">Uncharacterized protein</fullName>
    </submittedName>
</protein>
<organism evidence="1 2">
    <name type="scientific">Trichinella pseudospiralis</name>
    <name type="common">Parasitic roundworm</name>
    <dbReference type="NCBI Taxonomy" id="6337"/>
    <lineage>
        <taxon>Eukaryota</taxon>
        <taxon>Metazoa</taxon>
        <taxon>Ecdysozoa</taxon>
        <taxon>Nematoda</taxon>
        <taxon>Enoplea</taxon>
        <taxon>Dorylaimia</taxon>
        <taxon>Trichinellida</taxon>
        <taxon>Trichinellidae</taxon>
        <taxon>Trichinella</taxon>
    </lineage>
</organism>
<dbReference type="AlphaFoldDB" id="A0A0V0Y1N5"/>
<dbReference type="Proteomes" id="UP000054815">
    <property type="component" value="Unassembled WGS sequence"/>
</dbReference>